<dbReference type="Pfam" id="PF13005">
    <property type="entry name" value="zf-IS66"/>
    <property type="match status" value="1"/>
</dbReference>
<dbReference type="PANTHER" id="PTHR33678:SF1">
    <property type="entry name" value="BLL1576 PROTEIN"/>
    <property type="match status" value="1"/>
</dbReference>
<evidence type="ECO:0000259" key="3">
    <source>
        <dbReference type="Pfam" id="PF13007"/>
    </source>
</evidence>
<evidence type="ECO:0000313" key="6">
    <source>
        <dbReference type="Proteomes" id="UP000249898"/>
    </source>
</evidence>
<feature type="domain" description="Transposase IS66 zinc-finger binding" evidence="2">
    <location>
        <begin position="119"/>
        <end position="163"/>
    </location>
</feature>
<feature type="domain" description="Transposase TnpC homeodomain" evidence="3">
    <location>
        <begin position="45"/>
        <end position="111"/>
    </location>
</feature>
<dbReference type="InterPro" id="IPR052344">
    <property type="entry name" value="Transposase-related"/>
</dbReference>
<dbReference type="OrthoDB" id="9800877at2"/>
<dbReference type="AlphaFoldDB" id="A0A2Z4PPT5"/>
<dbReference type="RefSeq" id="WP_112136244.1">
    <property type="nucleotide sequence ID" value="NZ_CP016181.1"/>
</dbReference>
<protein>
    <submittedName>
        <fullName evidence="5">Transposase</fullName>
    </submittedName>
</protein>
<sequence>MKIRPDELPNDIELLKNLLLEQALLLGEKDAQLVKWQSKYALILEQWRLAQQKQFGKSSELSPGQGELFDEAAVDMADEVAGAKLETQPLSYTRLKPKRKPLPKDLPRDVVVLDILESDKICSCCQGERHCIGEDRSEQLDFIPAQLKVIETVRPKYACRECDKTGTQNPIKQAAMPPSIIPKGIATSSLLSQVITGKFQYGLPLYRQETLFQQYGIELSRRTMSDWMQKCADALQALYERLHQELLKQSVIQADETTLNVIKEARSKCYMWVYCTGKDAPDKHSLIPNIVLYDYQPTRRGQCAVDFLQGFDGYLNVDGYQAYDATQATLAGCWAHARRKFVDAEKAMPKGKAGKATVAINHIKKLYAIETRAQQANSAKEAFNIRQDNAPEVLANYNVWLEKSAQQIPPQSLLGKAIQYNLNQWDKLTVYLTDGRINIDNNRAERAIKPFVIGRKNWLFSNTGNGARSSAMLYSIIETAKANGLIPYEYLVTLFDTLPTREEEDDLDDLLPWNIKGI</sequence>
<reference evidence="5 6" key="1">
    <citation type="submission" date="2016-06" db="EMBL/GenBank/DDBJ databases">
        <title>The sequenced genome of the ice-adhering bacterium Marinomonas primoryensis, from Antarctica.</title>
        <authorList>
            <person name="Graham L."/>
            <person name="Vance T.D.R."/>
            <person name="Davies P.L."/>
        </authorList>
    </citation>
    <scope>NUCLEOTIDE SEQUENCE [LARGE SCALE GENOMIC DNA]</scope>
    <source>
        <strain evidence="5 6">AceL</strain>
    </source>
</reference>
<gene>
    <name evidence="5" type="ORF">A8139_05255</name>
</gene>
<dbReference type="Pfam" id="PF13007">
    <property type="entry name" value="LZ_Tnp_IS66"/>
    <property type="match status" value="1"/>
</dbReference>
<dbReference type="EMBL" id="CP016181">
    <property type="protein sequence ID" value="AWX99469.1"/>
    <property type="molecule type" value="Genomic_DNA"/>
</dbReference>
<dbReference type="InterPro" id="IPR024463">
    <property type="entry name" value="Transposase_TnpC_homeodom"/>
</dbReference>
<name>A0A2Z4PPT5_9GAMM</name>
<dbReference type="Pfam" id="PF13817">
    <property type="entry name" value="DDE_Tnp_IS66_C"/>
    <property type="match status" value="1"/>
</dbReference>
<feature type="domain" description="Transposase IS66 central" evidence="1">
    <location>
        <begin position="183"/>
        <end position="468"/>
    </location>
</feature>
<evidence type="ECO:0000259" key="2">
    <source>
        <dbReference type="Pfam" id="PF13005"/>
    </source>
</evidence>
<dbReference type="InterPro" id="IPR039552">
    <property type="entry name" value="IS66_C"/>
</dbReference>
<accession>A0A2Z4PPT5</accession>
<dbReference type="NCBIfam" id="NF033517">
    <property type="entry name" value="transpos_IS66"/>
    <property type="match status" value="1"/>
</dbReference>
<dbReference type="InterPro" id="IPR024474">
    <property type="entry name" value="Znf_dom_IS66"/>
</dbReference>
<feature type="domain" description="Transposase IS66 C-terminal" evidence="4">
    <location>
        <begin position="475"/>
        <end position="513"/>
    </location>
</feature>
<proteinExistence type="predicted"/>
<evidence type="ECO:0000259" key="1">
    <source>
        <dbReference type="Pfam" id="PF03050"/>
    </source>
</evidence>
<evidence type="ECO:0000313" key="5">
    <source>
        <dbReference type="EMBL" id="AWX99469.1"/>
    </source>
</evidence>
<dbReference type="Proteomes" id="UP000249898">
    <property type="component" value="Chromosome"/>
</dbReference>
<evidence type="ECO:0000259" key="4">
    <source>
        <dbReference type="Pfam" id="PF13817"/>
    </source>
</evidence>
<dbReference type="PANTHER" id="PTHR33678">
    <property type="entry name" value="BLL1576 PROTEIN"/>
    <property type="match status" value="1"/>
</dbReference>
<dbReference type="InterPro" id="IPR004291">
    <property type="entry name" value="Transposase_IS66_central"/>
</dbReference>
<dbReference type="Pfam" id="PF03050">
    <property type="entry name" value="DDE_Tnp_IS66"/>
    <property type="match status" value="1"/>
</dbReference>
<organism evidence="5 6">
    <name type="scientific">Marinomonas primoryensis</name>
    <dbReference type="NCBI Taxonomy" id="178399"/>
    <lineage>
        <taxon>Bacteria</taxon>
        <taxon>Pseudomonadati</taxon>
        <taxon>Pseudomonadota</taxon>
        <taxon>Gammaproteobacteria</taxon>
        <taxon>Oceanospirillales</taxon>
        <taxon>Oceanospirillaceae</taxon>
        <taxon>Marinomonas</taxon>
    </lineage>
</organism>